<feature type="domain" description="Peptidase M13 C-terminal" evidence="9">
    <location>
        <begin position="494"/>
        <end position="695"/>
    </location>
</feature>
<dbReference type="OrthoDB" id="9775677at2"/>
<name>A0A5B6TKE7_9BACT</name>
<dbReference type="PROSITE" id="PS51885">
    <property type="entry name" value="NEPRILYSIN"/>
    <property type="match status" value="1"/>
</dbReference>
<keyword evidence="7" id="KW-0482">Metalloprotease</keyword>
<evidence type="ECO:0000313" key="11">
    <source>
        <dbReference type="EMBL" id="KAA3440901.1"/>
    </source>
</evidence>
<keyword evidence="8" id="KW-0732">Signal</keyword>
<evidence type="ECO:0000256" key="2">
    <source>
        <dbReference type="ARBA" id="ARBA00007357"/>
    </source>
</evidence>
<comment type="caution">
    <text evidence="11">The sequence shown here is derived from an EMBL/GenBank/DDBJ whole genome shotgun (WGS) entry which is preliminary data.</text>
</comment>
<dbReference type="GO" id="GO:0046872">
    <property type="term" value="F:metal ion binding"/>
    <property type="evidence" value="ECO:0007669"/>
    <property type="project" value="UniProtKB-KW"/>
</dbReference>
<evidence type="ECO:0000256" key="5">
    <source>
        <dbReference type="ARBA" id="ARBA00022801"/>
    </source>
</evidence>
<evidence type="ECO:0000256" key="7">
    <source>
        <dbReference type="ARBA" id="ARBA00023049"/>
    </source>
</evidence>
<dbReference type="Pfam" id="PF05649">
    <property type="entry name" value="Peptidase_M13_N"/>
    <property type="match status" value="1"/>
</dbReference>
<organism evidence="11 12">
    <name type="scientific">Rufibacter hautae</name>
    <dbReference type="NCBI Taxonomy" id="2595005"/>
    <lineage>
        <taxon>Bacteria</taxon>
        <taxon>Pseudomonadati</taxon>
        <taxon>Bacteroidota</taxon>
        <taxon>Cytophagia</taxon>
        <taxon>Cytophagales</taxon>
        <taxon>Hymenobacteraceae</taxon>
        <taxon>Rufibacter</taxon>
    </lineage>
</organism>
<feature type="signal peptide" evidence="8">
    <location>
        <begin position="1"/>
        <end position="27"/>
    </location>
</feature>
<gene>
    <name evidence="11" type="ORF">FOA19_07940</name>
</gene>
<dbReference type="Gene3D" id="1.10.1380.10">
    <property type="entry name" value="Neutral endopeptidase , domain2"/>
    <property type="match status" value="1"/>
</dbReference>
<evidence type="ECO:0000259" key="10">
    <source>
        <dbReference type="Pfam" id="PF05649"/>
    </source>
</evidence>
<dbReference type="InterPro" id="IPR008753">
    <property type="entry name" value="Peptidase_M13_N"/>
</dbReference>
<dbReference type="PROSITE" id="PS51257">
    <property type="entry name" value="PROKAR_LIPOPROTEIN"/>
    <property type="match status" value="1"/>
</dbReference>
<reference evidence="11 12" key="1">
    <citation type="submission" date="2019-07" db="EMBL/GenBank/DDBJ databases">
        <title>Rufibacter sp. nov., isolated from lake sediment.</title>
        <authorList>
            <person name="Qu J.-H."/>
        </authorList>
    </citation>
    <scope>NUCLEOTIDE SEQUENCE [LARGE SCALE GENOMIC DNA]</scope>
    <source>
        <strain evidence="11 12">NBS58-1</strain>
    </source>
</reference>
<dbReference type="GO" id="GO:0004222">
    <property type="term" value="F:metalloendopeptidase activity"/>
    <property type="evidence" value="ECO:0007669"/>
    <property type="project" value="InterPro"/>
</dbReference>
<dbReference type="InterPro" id="IPR018497">
    <property type="entry name" value="Peptidase_M13_C"/>
</dbReference>
<dbReference type="InterPro" id="IPR042089">
    <property type="entry name" value="Peptidase_M13_dom_2"/>
</dbReference>
<sequence length="698" mass="77875">MLKNTLKPSGISFLVLAGVLAVSCNKAMTTKDQQAVATTQEATPVAAESKLQSGILMANMDTTVAPGDDFAGFVNGLWMKKTEIPADKAAFGSWSLIVDKAQEDIKAIIEAAAAGTSAAGSEEQKIGDLYASYMNLQARDSIGIKPLRAEFQKIDAIRTQKDLVRHFAYMNKYGGRVPFNVAVETDLKNPKQYMLMTWQGGLGLPEREYYFLNDAKSKDIRNKYVAHIEKMFTLAGVAKGKEKASQIMALETRMASKHMKKEDTRNIVALYNKYAVKDAAALMPAVDLNGFLQEAGIKQDSIVVTQVAYMKAVNDIVKTTPLSTWKTYLQWSALNSGAAYLTSALENQNFEFYGKTLYGVQQQRPQWRRAVDVVNGSLGEMVGKVYVQKHFPPQAKERMQVLVGNLIKAYESSIKELDWMSEATKQQALDKLSKFTPKIGYPDQWRDYSALQVAKHDLYGNMQRATAFEYQRNVNKLGKPVDRSEWGMTPQTVNAYYNPPLNEIVFPAAILQPPFFDMNAEDAVNYGGIGAVIGHEIGHGFDDQGSTFDGNGVMRNWWTDQDQQEFKKRTNALVAQYNEFKVFPDLNVNGAFTLGENIGDLGGLSIALKAYKNSLNGKPAPVLDGYTGEQRVFISWAQVWLNKAREEALRNQVSTDPHSPDMFRVNGVVRNIPEFYTAFNVKPTDSLYLAPEKRVKIW</sequence>
<keyword evidence="5" id="KW-0378">Hydrolase</keyword>
<dbReference type="AlphaFoldDB" id="A0A5B6TKE7"/>
<evidence type="ECO:0000313" key="12">
    <source>
        <dbReference type="Proteomes" id="UP000324133"/>
    </source>
</evidence>
<evidence type="ECO:0000259" key="9">
    <source>
        <dbReference type="Pfam" id="PF01431"/>
    </source>
</evidence>
<dbReference type="CDD" id="cd08662">
    <property type="entry name" value="M13"/>
    <property type="match status" value="1"/>
</dbReference>
<proteinExistence type="inferred from homology"/>
<dbReference type="InterPro" id="IPR024079">
    <property type="entry name" value="MetalloPept_cat_dom_sf"/>
</dbReference>
<dbReference type="Gene3D" id="3.40.390.10">
    <property type="entry name" value="Collagenase (Catalytic Domain)"/>
    <property type="match status" value="1"/>
</dbReference>
<keyword evidence="3" id="KW-0645">Protease</keyword>
<comment type="similarity">
    <text evidence="2">Belongs to the peptidase M13 family.</text>
</comment>
<feature type="chain" id="PRO_5023072625" evidence="8">
    <location>
        <begin position="28"/>
        <end position="698"/>
    </location>
</feature>
<keyword evidence="12" id="KW-1185">Reference proteome</keyword>
<dbReference type="GO" id="GO:0016485">
    <property type="term" value="P:protein processing"/>
    <property type="evidence" value="ECO:0007669"/>
    <property type="project" value="TreeGrafter"/>
</dbReference>
<evidence type="ECO:0000256" key="6">
    <source>
        <dbReference type="ARBA" id="ARBA00022833"/>
    </source>
</evidence>
<dbReference type="PANTHER" id="PTHR11733">
    <property type="entry name" value="ZINC METALLOPROTEASE FAMILY M13 NEPRILYSIN-RELATED"/>
    <property type="match status" value="1"/>
</dbReference>
<comment type="cofactor">
    <cofactor evidence="1">
        <name>Zn(2+)</name>
        <dbReference type="ChEBI" id="CHEBI:29105"/>
    </cofactor>
</comment>
<dbReference type="Proteomes" id="UP000324133">
    <property type="component" value="Unassembled WGS sequence"/>
</dbReference>
<dbReference type="InterPro" id="IPR000718">
    <property type="entry name" value="Peptidase_M13"/>
</dbReference>
<evidence type="ECO:0000256" key="8">
    <source>
        <dbReference type="SAM" id="SignalP"/>
    </source>
</evidence>
<feature type="domain" description="Peptidase M13 N-terminal" evidence="10">
    <location>
        <begin position="66"/>
        <end position="442"/>
    </location>
</feature>
<accession>A0A5B6TKE7</accession>
<evidence type="ECO:0000256" key="1">
    <source>
        <dbReference type="ARBA" id="ARBA00001947"/>
    </source>
</evidence>
<keyword evidence="6" id="KW-0862">Zinc</keyword>
<dbReference type="Pfam" id="PF01431">
    <property type="entry name" value="Peptidase_M13"/>
    <property type="match status" value="1"/>
</dbReference>
<dbReference type="EMBL" id="VKKY01000001">
    <property type="protein sequence ID" value="KAA3440901.1"/>
    <property type="molecule type" value="Genomic_DNA"/>
</dbReference>
<dbReference type="PANTHER" id="PTHR11733:SF167">
    <property type="entry name" value="FI17812P1-RELATED"/>
    <property type="match status" value="1"/>
</dbReference>
<evidence type="ECO:0000256" key="3">
    <source>
        <dbReference type="ARBA" id="ARBA00022670"/>
    </source>
</evidence>
<dbReference type="SUPFAM" id="SSF55486">
    <property type="entry name" value="Metalloproteases ('zincins'), catalytic domain"/>
    <property type="match status" value="1"/>
</dbReference>
<dbReference type="PRINTS" id="PR00786">
    <property type="entry name" value="NEPRILYSIN"/>
</dbReference>
<evidence type="ECO:0000256" key="4">
    <source>
        <dbReference type="ARBA" id="ARBA00022723"/>
    </source>
</evidence>
<keyword evidence="4" id="KW-0479">Metal-binding</keyword>
<dbReference type="GO" id="GO:0005886">
    <property type="term" value="C:plasma membrane"/>
    <property type="evidence" value="ECO:0007669"/>
    <property type="project" value="TreeGrafter"/>
</dbReference>
<protein>
    <submittedName>
        <fullName evidence="11">M13 family metallopeptidase</fullName>
    </submittedName>
</protein>